<reference evidence="2 3" key="1">
    <citation type="submission" date="2018-07" db="EMBL/GenBank/DDBJ databases">
        <title>Oceanihabitans testaceum sp. nov., isolated from marine sediment.</title>
        <authorList>
            <person name="Li C.-M."/>
        </authorList>
    </citation>
    <scope>NUCLEOTIDE SEQUENCE [LARGE SCALE GENOMIC DNA]</scope>
    <source>
        <strain evidence="2 3">S9-10</strain>
    </source>
</reference>
<evidence type="ECO:0000256" key="1">
    <source>
        <dbReference type="SAM" id="Phobius"/>
    </source>
</evidence>
<comment type="caution">
    <text evidence="2">The sequence shown here is derived from an EMBL/GenBank/DDBJ whole genome shotgun (WGS) entry which is preliminary data.</text>
</comment>
<evidence type="ECO:0000313" key="3">
    <source>
        <dbReference type="Proteomes" id="UP000252249"/>
    </source>
</evidence>
<keyword evidence="1" id="KW-0472">Membrane</keyword>
<keyword evidence="1" id="KW-1133">Transmembrane helix</keyword>
<gene>
    <name evidence="2" type="ORF">DU428_05750</name>
</gene>
<dbReference type="EMBL" id="QPIG01000001">
    <property type="protein sequence ID" value="RCU58874.1"/>
    <property type="molecule type" value="Genomic_DNA"/>
</dbReference>
<dbReference type="RefSeq" id="WP_072349777.1">
    <property type="nucleotide sequence ID" value="NZ_JAWVXR010000003.1"/>
</dbReference>
<protein>
    <recommendedName>
        <fullName evidence="4">RND transporter</fullName>
    </recommendedName>
</protein>
<dbReference type="AlphaFoldDB" id="A0A368P9S6"/>
<evidence type="ECO:0008006" key="4">
    <source>
        <dbReference type="Google" id="ProtNLM"/>
    </source>
</evidence>
<keyword evidence="1" id="KW-0812">Transmembrane</keyword>
<keyword evidence="3" id="KW-1185">Reference proteome</keyword>
<dbReference type="Proteomes" id="UP000252249">
    <property type="component" value="Unassembled WGS sequence"/>
</dbReference>
<evidence type="ECO:0000313" key="2">
    <source>
        <dbReference type="EMBL" id="RCU58874.1"/>
    </source>
</evidence>
<organism evidence="2 3">
    <name type="scientific">Oceanihabitans sediminis</name>
    <dbReference type="NCBI Taxonomy" id="1812012"/>
    <lineage>
        <taxon>Bacteria</taxon>
        <taxon>Pseudomonadati</taxon>
        <taxon>Bacteroidota</taxon>
        <taxon>Flavobacteriia</taxon>
        <taxon>Flavobacteriales</taxon>
        <taxon>Flavobacteriaceae</taxon>
        <taxon>Oceanihabitans</taxon>
    </lineage>
</organism>
<dbReference type="OrthoDB" id="1467821at2"/>
<feature type="transmembrane region" description="Helical" evidence="1">
    <location>
        <begin position="44"/>
        <end position="65"/>
    </location>
</feature>
<feature type="transmembrane region" description="Helical" evidence="1">
    <location>
        <begin position="7"/>
        <end position="24"/>
    </location>
</feature>
<proteinExistence type="predicted"/>
<name>A0A368P9S6_9FLAO</name>
<sequence length="72" mass="8269">MKILNDWKIITLLCLTMGFAPFLPEPHLFGKIKWIIGGANGMQLIDWFDTIMHGFPFILLIRIVILKLTKAT</sequence>
<accession>A0A368P9S6</accession>